<protein>
    <submittedName>
        <fullName evidence="2">Uncharacterized protein</fullName>
    </submittedName>
</protein>
<evidence type="ECO:0000256" key="1">
    <source>
        <dbReference type="SAM" id="MobiDB-lite"/>
    </source>
</evidence>
<reference evidence="3" key="1">
    <citation type="submission" date="2016-08" db="EMBL/GenBank/DDBJ databases">
        <authorList>
            <person name="Varghese N."/>
            <person name="Submissions Spin"/>
        </authorList>
    </citation>
    <scope>NUCLEOTIDE SEQUENCE [LARGE SCALE GENOMIC DNA]</scope>
    <source>
        <strain evidence="3">ERR11</strain>
    </source>
</reference>
<dbReference type="Proteomes" id="UP000199184">
    <property type="component" value="Unassembled WGS sequence"/>
</dbReference>
<sequence>MFLVDALLILAMLFFLFLPITDRRTVRMRLCMLCALLAVFSVSLSRTPVVPVLPASIAAPPGMLRVPHMHASEPSSGFSPRPTSDIRLIHGQGNGQGNL</sequence>
<gene>
    <name evidence="2" type="ORF">GA0061098_100378</name>
</gene>
<dbReference type="AlphaFoldDB" id="A0A1C3V0Q2"/>
<organism evidence="2 3">
    <name type="scientific">Bradyrhizobium shewense</name>
    <dbReference type="NCBI Taxonomy" id="1761772"/>
    <lineage>
        <taxon>Bacteria</taxon>
        <taxon>Pseudomonadati</taxon>
        <taxon>Pseudomonadota</taxon>
        <taxon>Alphaproteobacteria</taxon>
        <taxon>Hyphomicrobiales</taxon>
        <taxon>Nitrobacteraceae</taxon>
        <taxon>Bradyrhizobium</taxon>
    </lineage>
</organism>
<evidence type="ECO:0000313" key="3">
    <source>
        <dbReference type="Proteomes" id="UP000199184"/>
    </source>
</evidence>
<proteinExistence type="predicted"/>
<dbReference type="EMBL" id="FMAI01000003">
    <property type="protein sequence ID" value="SCB21229.1"/>
    <property type="molecule type" value="Genomic_DNA"/>
</dbReference>
<keyword evidence="3" id="KW-1185">Reference proteome</keyword>
<name>A0A1C3V0Q2_9BRAD</name>
<feature type="compositionally biased region" description="Polar residues" evidence="1">
    <location>
        <begin position="73"/>
        <end position="82"/>
    </location>
</feature>
<dbReference type="RefSeq" id="WP_091955575.1">
    <property type="nucleotide sequence ID" value="NZ_FMAI01000003.1"/>
</dbReference>
<accession>A0A1C3V0Q2</accession>
<feature type="region of interest" description="Disordered" evidence="1">
    <location>
        <begin position="71"/>
        <end position="99"/>
    </location>
</feature>
<evidence type="ECO:0000313" key="2">
    <source>
        <dbReference type="EMBL" id="SCB21229.1"/>
    </source>
</evidence>